<comment type="caution">
    <text evidence="10">The sequence shown here is derived from an EMBL/GenBank/DDBJ whole genome shotgun (WGS) entry which is preliminary data.</text>
</comment>
<sequence>MDAPEMAQGKEYLMTQKGMAMTGEVVLCLLALICKAATSGCFILVPIVEMTLGLFMLIVFSMGLDKKFLEVHWLWSDFFRTLTACPVILITSIVCLIHWDSAAVLFEIFAIFAGVLFGYDAWLVFTTLKDKRSSSGSGVIII</sequence>
<evidence type="ECO:0000313" key="10">
    <source>
        <dbReference type="EMBL" id="KAL2103463.1"/>
    </source>
</evidence>
<dbReference type="Proteomes" id="UP001591681">
    <property type="component" value="Unassembled WGS sequence"/>
</dbReference>
<feature type="transmembrane region" description="Helical" evidence="8">
    <location>
        <begin position="105"/>
        <end position="125"/>
    </location>
</feature>
<evidence type="ECO:0000256" key="6">
    <source>
        <dbReference type="ARBA" id="ARBA00039459"/>
    </source>
</evidence>
<evidence type="ECO:0000256" key="5">
    <source>
        <dbReference type="ARBA" id="ARBA00037152"/>
    </source>
</evidence>
<proteinExistence type="predicted"/>
<evidence type="ECO:0000256" key="8">
    <source>
        <dbReference type="SAM" id="Phobius"/>
    </source>
</evidence>
<evidence type="ECO:0000256" key="3">
    <source>
        <dbReference type="ARBA" id="ARBA00022989"/>
    </source>
</evidence>
<evidence type="ECO:0000256" key="4">
    <source>
        <dbReference type="ARBA" id="ARBA00023136"/>
    </source>
</evidence>
<dbReference type="PANTHER" id="PTHR22776">
    <property type="entry name" value="MARVEL-CONTAINING POTENTIAL LIPID RAFT-ASSOCIATED PROTEIN"/>
    <property type="match status" value="1"/>
</dbReference>
<feature type="transmembrane region" description="Helical" evidence="8">
    <location>
        <begin position="46"/>
        <end position="65"/>
    </location>
</feature>
<evidence type="ECO:0000256" key="2">
    <source>
        <dbReference type="ARBA" id="ARBA00022692"/>
    </source>
</evidence>
<dbReference type="AlphaFoldDB" id="A0ABD1KWB9"/>
<evidence type="ECO:0000256" key="1">
    <source>
        <dbReference type="ARBA" id="ARBA00004141"/>
    </source>
</evidence>
<comment type="function">
    <text evidence="5">May play a role in cell differentiation in the intestinal epithelium.</text>
</comment>
<organism evidence="10 11">
    <name type="scientific">Coilia grayii</name>
    <name type="common">Gray's grenadier anchovy</name>
    <dbReference type="NCBI Taxonomy" id="363190"/>
    <lineage>
        <taxon>Eukaryota</taxon>
        <taxon>Metazoa</taxon>
        <taxon>Chordata</taxon>
        <taxon>Craniata</taxon>
        <taxon>Vertebrata</taxon>
        <taxon>Euteleostomi</taxon>
        <taxon>Actinopterygii</taxon>
        <taxon>Neopterygii</taxon>
        <taxon>Teleostei</taxon>
        <taxon>Clupei</taxon>
        <taxon>Clupeiformes</taxon>
        <taxon>Clupeoidei</taxon>
        <taxon>Engraulidae</taxon>
        <taxon>Coilinae</taxon>
        <taxon>Coilia</taxon>
    </lineage>
</organism>
<dbReference type="PROSITE" id="PS51225">
    <property type="entry name" value="MARVEL"/>
    <property type="match status" value="1"/>
</dbReference>
<reference evidence="10 11" key="1">
    <citation type="submission" date="2024-09" db="EMBL/GenBank/DDBJ databases">
        <title>A chromosome-level genome assembly of Gray's grenadier anchovy, Coilia grayii.</title>
        <authorList>
            <person name="Fu Z."/>
        </authorList>
    </citation>
    <scope>NUCLEOTIDE SEQUENCE [LARGE SCALE GENOMIC DNA]</scope>
    <source>
        <strain evidence="10">G4</strain>
        <tissue evidence="10">Muscle</tissue>
    </source>
</reference>
<name>A0ABD1KWB9_9TELE</name>
<dbReference type="InterPro" id="IPR008253">
    <property type="entry name" value="Marvel"/>
</dbReference>
<dbReference type="PANTHER" id="PTHR22776:SF4">
    <property type="entry name" value="PROTEOLIPID PROTEIN 2"/>
    <property type="match status" value="1"/>
</dbReference>
<feature type="transmembrane region" description="Helical" evidence="8">
    <location>
        <begin position="77"/>
        <end position="99"/>
    </location>
</feature>
<dbReference type="GO" id="GO:0016020">
    <property type="term" value="C:membrane"/>
    <property type="evidence" value="ECO:0007669"/>
    <property type="project" value="UniProtKB-SubCell"/>
</dbReference>
<keyword evidence="11" id="KW-1185">Reference proteome</keyword>
<keyword evidence="3 8" id="KW-1133">Transmembrane helix</keyword>
<keyword evidence="4 7" id="KW-0472">Membrane</keyword>
<evidence type="ECO:0000313" key="11">
    <source>
        <dbReference type="Proteomes" id="UP001591681"/>
    </source>
</evidence>
<dbReference type="EMBL" id="JBHFQA010000001">
    <property type="protein sequence ID" value="KAL2103463.1"/>
    <property type="molecule type" value="Genomic_DNA"/>
</dbReference>
<gene>
    <name evidence="10" type="ORF">ACEWY4_000331</name>
</gene>
<accession>A0ABD1KWB9</accession>
<dbReference type="InterPro" id="IPR050578">
    <property type="entry name" value="MARVEL-CKLF_proteins"/>
</dbReference>
<evidence type="ECO:0000259" key="9">
    <source>
        <dbReference type="PROSITE" id="PS51225"/>
    </source>
</evidence>
<protein>
    <recommendedName>
        <fullName evidence="6">Proteolipid protein 2</fullName>
    </recommendedName>
</protein>
<feature type="domain" description="MARVEL" evidence="9">
    <location>
        <begin position="12"/>
        <end position="129"/>
    </location>
</feature>
<evidence type="ECO:0000256" key="7">
    <source>
        <dbReference type="PROSITE-ProRule" id="PRU00581"/>
    </source>
</evidence>
<keyword evidence="2 7" id="KW-0812">Transmembrane</keyword>
<comment type="subcellular location">
    <subcellularLocation>
        <location evidence="1">Membrane</location>
        <topology evidence="1">Multi-pass membrane protein</topology>
    </subcellularLocation>
</comment>